<organism evidence="1 2">
    <name type="scientific">Paramecium sonneborni</name>
    <dbReference type="NCBI Taxonomy" id="65129"/>
    <lineage>
        <taxon>Eukaryota</taxon>
        <taxon>Sar</taxon>
        <taxon>Alveolata</taxon>
        <taxon>Ciliophora</taxon>
        <taxon>Intramacronucleata</taxon>
        <taxon>Oligohymenophorea</taxon>
        <taxon>Peniculida</taxon>
        <taxon>Parameciidae</taxon>
        <taxon>Paramecium</taxon>
    </lineage>
</organism>
<dbReference type="EMBL" id="CAJJDN010000132">
    <property type="protein sequence ID" value="CAD8121461.1"/>
    <property type="molecule type" value="Genomic_DNA"/>
</dbReference>
<dbReference type="OrthoDB" id="313253at2759"/>
<sequence>MSSKNYKLRHQKIPNTTRYQDDHLPINNKYFVRLTQESTRVQDLIEKDKQIPHVSMIDRFWGYKTQRLHEHEPVVHQEEKHVQLPLEVIPQEQKQEILPQIEQKTESQLKKTISLKQFKESLLYDERTSSIPKTTIQNHIIEDLIRDSNVFLKKPELLDQVQSLKRLKVLKKYEANHQNLPGVGKLPYIINDYHSKSTNPGYSRNNKGNFFTR</sequence>
<reference evidence="1" key="1">
    <citation type="submission" date="2021-01" db="EMBL/GenBank/DDBJ databases">
        <authorList>
            <consortium name="Genoscope - CEA"/>
            <person name="William W."/>
        </authorList>
    </citation>
    <scope>NUCLEOTIDE SEQUENCE</scope>
</reference>
<comment type="caution">
    <text evidence="1">The sequence shown here is derived from an EMBL/GenBank/DDBJ whole genome shotgun (WGS) entry which is preliminary data.</text>
</comment>
<proteinExistence type="predicted"/>
<keyword evidence="2" id="KW-1185">Reference proteome</keyword>
<evidence type="ECO:0000313" key="1">
    <source>
        <dbReference type="EMBL" id="CAD8121461.1"/>
    </source>
</evidence>
<protein>
    <submittedName>
        <fullName evidence="1">Uncharacterized protein</fullName>
    </submittedName>
</protein>
<dbReference type="AlphaFoldDB" id="A0A8S1R061"/>
<name>A0A8S1R061_9CILI</name>
<accession>A0A8S1R061</accession>
<gene>
    <name evidence="1" type="ORF">PSON_ATCC_30995.1.T1320113</name>
</gene>
<evidence type="ECO:0000313" key="2">
    <source>
        <dbReference type="Proteomes" id="UP000692954"/>
    </source>
</evidence>
<dbReference type="Proteomes" id="UP000692954">
    <property type="component" value="Unassembled WGS sequence"/>
</dbReference>